<dbReference type="Gene3D" id="3.40.50.1820">
    <property type="entry name" value="alpha/beta hydrolase"/>
    <property type="match status" value="1"/>
</dbReference>
<proteinExistence type="inferred from homology"/>
<keyword evidence="2" id="KW-0378">Hydrolase</keyword>
<dbReference type="PROSITE" id="PS01174">
    <property type="entry name" value="LIPASE_GDXG_SER"/>
    <property type="match status" value="1"/>
</dbReference>
<dbReference type="RefSeq" id="WP_121212556.1">
    <property type="nucleotide sequence ID" value="NZ_RBIM01000010.1"/>
</dbReference>
<dbReference type="OrthoDB" id="9806180at2"/>
<dbReference type="InterPro" id="IPR029058">
    <property type="entry name" value="AB_hydrolase_fold"/>
</dbReference>
<comment type="similarity">
    <text evidence="1">Belongs to the 'GDXG' lipolytic enzyme family.</text>
</comment>
<dbReference type="PANTHER" id="PTHR48081:SF8">
    <property type="entry name" value="ALPHA_BETA HYDROLASE FOLD-3 DOMAIN-CONTAINING PROTEIN-RELATED"/>
    <property type="match status" value="1"/>
</dbReference>
<dbReference type="AlphaFoldDB" id="A0A495CW58"/>
<sequence>MDAPAWPEALTKFGLQDPLEPARAAPRMREALRNAAPHMDVRAPDLAEVRDLTVPGGTGEIAARLYRPNGADAPGPCTFFTHGGGYVIGDLETHDSLCRRLAAKSGMRVLAIDYRLAPEHPWPAGVEDALAAFDWLVGPGAAEVGALPDRIAVAGDSAGGGLAAILAQTRRMQICFQLLIYPLLQLVERRKPKPKWLEGHLLSSFTLDQVVRAYLTDPAQAVELSVSPLLNPDLAGLPPAHIIAAELDPLLDEGQAYRDLLLAAGNTVSYALGKALPHGYFNLTAVLPGAKAIVDETALILGDGLRR</sequence>
<feature type="domain" description="Alpha/beta hydrolase fold-3" evidence="4">
    <location>
        <begin position="79"/>
        <end position="281"/>
    </location>
</feature>
<dbReference type="PANTHER" id="PTHR48081">
    <property type="entry name" value="AB HYDROLASE SUPERFAMILY PROTEIN C4A8.06C"/>
    <property type="match status" value="1"/>
</dbReference>
<dbReference type="Pfam" id="PF07859">
    <property type="entry name" value="Abhydrolase_3"/>
    <property type="match status" value="1"/>
</dbReference>
<evidence type="ECO:0000256" key="2">
    <source>
        <dbReference type="ARBA" id="ARBA00022801"/>
    </source>
</evidence>
<dbReference type="SUPFAM" id="SSF53474">
    <property type="entry name" value="alpha/beta-Hydrolases"/>
    <property type="match status" value="1"/>
</dbReference>
<evidence type="ECO:0000256" key="1">
    <source>
        <dbReference type="ARBA" id="ARBA00010515"/>
    </source>
</evidence>
<gene>
    <name evidence="5" type="ORF">C7435_3365</name>
</gene>
<dbReference type="InterPro" id="IPR013094">
    <property type="entry name" value="AB_hydrolase_3"/>
</dbReference>
<accession>A0A495CW58</accession>
<evidence type="ECO:0000256" key="3">
    <source>
        <dbReference type="PROSITE-ProRule" id="PRU10038"/>
    </source>
</evidence>
<evidence type="ECO:0000259" key="4">
    <source>
        <dbReference type="Pfam" id="PF07859"/>
    </source>
</evidence>
<comment type="caution">
    <text evidence="5">The sequence shown here is derived from an EMBL/GenBank/DDBJ whole genome shotgun (WGS) entry which is preliminary data.</text>
</comment>
<dbReference type="EMBL" id="RBIM01000010">
    <property type="protein sequence ID" value="RKQ89504.1"/>
    <property type="molecule type" value="Genomic_DNA"/>
</dbReference>
<evidence type="ECO:0000313" key="6">
    <source>
        <dbReference type="Proteomes" id="UP000273675"/>
    </source>
</evidence>
<dbReference type="InterPro" id="IPR033140">
    <property type="entry name" value="Lipase_GDXG_put_SER_AS"/>
</dbReference>
<organism evidence="5 6">
    <name type="scientific">Maricaulis maris</name>
    <dbReference type="NCBI Taxonomy" id="74318"/>
    <lineage>
        <taxon>Bacteria</taxon>
        <taxon>Pseudomonadati</taxon>
        <taxon>Pseudomonadota</taxon>
        <taxon>Alphaproteobacteria</taxon>
        <taxon>Maricaulales</taxon>
        <taxon>Maricaulaceae</taxon>
        <taxon>Maricaulis</taxon>
    </lineage>
</organism>
<feature type="active site" evidence="3">
    <location>
        <position position="157"/>
    </location>
</feature>
<dbReference type="Proteomes" id="UP000273675">
    <property type="component" value="Unassembled WGS sequence"/>
</dbReference>
<dbReference type="InterPro" id="IPR050300">
    <property type="entry name" value="GDXG_lipolytic_enzyme"/>
</dbReference>
<protein>
    <submittedName>
        <fullName evidence="5">Acetyl esterase</fullName>
    </submittedName>
</protein>
<name>A0A495CW58_9PROT</name>
<dbReference type="GO" id="GO:0016787">
    <property type="term" value="F:hydrolase activity"/>
    <property type="evidence" value="ECO:0007669"/>
    <property type="project" value="UniProtKB-KW"/>
</dbReference>
<reference evidence="5 6" key="1">
    <citation type="submission" date="2018-10" db="EMBL/GenBank/DDBJ databases">
        <title>Genomic Encyclopedia of Type Strains, Phase IV (KMG-IV): sequencing the most valuable type-strain genomes for metagenomic binning, comparative biology and taxonomic classification.</title>
        <authorList>
            <person name="Goeker M."/>
        </authorList>
    </citation>
    <scope>NUCLEOTIDE SEQUENCE [LARGE SCALE GENOMIC DNA]</scope>
    <source>
        <strain evidence="5 6">DSM 4734</strain>
    </source>
</reference>
<evidence type="ECO:0000313" key="5">
    <source>
        <dbReference type="EMBL" id="RKQ89504.1"/>
    </source>
</evidence>